<evidence type="ECO:0000313" key="9">
    <source>
        <dbReference type="EMBL" id="ANJ75009.1"/>
    </source>
</evidence>
<dbReference type="InterPro" id="IPR008168">
    <property type="entry name" value="Cyt_C_IC"/>
</dbReference>
<evidence type="ECO:0000256" key="6">
    <source>
        <dbReference type="PROSITE-ProRule" id="PRU00433"/>
    </source>
</evidence>
<keyword evidence="3 6" id="KW-0479">Metal-binding</keyword>
<dbReference type="PANTHER" id="PTHR35008">
    <property type="entry name" value="BLL4482 PROTEIN-RELATED"/>
    <property type="match status" value="1"/>
</dbReference>
<evidence type="ECO:0000313" key="10">
    <source>
        <dbReference type="Proteomes" id="UP000078572"/>
    </source>
</evidence>
<keyword evidence="10" id="KW-1185">Reference proteome</keyword>
<organism evidence="9 10">
    <name type="scientific">Ralstonia insidiosa</name>
    <dbReference type="NCBI Taxonomy" id="190721"/>
    <lineage>
        <taxon>Bacteria</taxon>
        <taxon>Pseudomonadati</taxon>
        <taxon>Pseudomonadota</taxon>
        <taxon>Betaproteobacteria</taxon>
        <taxon>Burkholderiales</taxon>
        <taxon>Burkholderiaceae</taxon>
        <taxon>Ralstonia</taxon>
    </lineage>
</organism>
<evidence type="ECO:0000256" key="3">
    <source>
        <dbReference type="ARBA" id="ARBA00022723"/>
    </source>
</evidence>
<dbReference type="PRINTS" id="PR00605">
    <property type="entry name" value="CYTCHROMECIC"/>
</dbReference>
<dbReference type="Gene3D" id="1.10.760.10">
    <property type="entry name" value="Cytochrome c-like domain"/>
    <property type="match status" value="1"/>
</dbReference>
<evidence type="ECO:0000256" key="4">
    <source>
        <dbReference type="ARBA" id="ARBA00022982"/>
    </source>
</evidence>
<dbReference type="InterPro" id="IPR009056">
    <property type="entry name" value="Cyt_c-like_dom"/>
</dbReference>
<evidence type="ECO:0000256" key="5">
    <source>
        <dbReference type="ARBA" id="ARBA00023004"/>
    </source>
</evidence>
<feature type="domain" description="Cytochrome c" evidence="8">
    <location>
        <begin position="128"/>
        <end position="219"/>
    </location>
</feature>
<feature type="transmembrane region" description="Helical" evidence="7">
    <location>
        <begin position="91"/>
        <end position="114"/>
    </location>
</feature>
<dbReference type="EMBL" id="CP016023">
    <property type="protein sequence ID" value="ANJ75009.1"/>
    <property type="molecule type" value="Genomic_DNA"/>
</dbReference>
<dbReference type="PROSITE" id="PS51007">
    <property type="entry name" value="CYTC"/>
    <property type="match status" value="1"/>
</dbReference>
<keyword evidence="7" id="KW-0472">Membrane</keyword>
<dbReference type="RefSeq" id="WP_064807251.1">
    <property type="nucleotide sequence ID" value="NZ_CP016023.1"/>
</dbReference>
<sequence length="389" mass="41150">MSGPPPTAWLNTLLGFLQWAQQGLLTLLHTLGLTRDVHGQAAWPWGTRIAGETLLIDLGQARQLGITLIAVALTVLAVLVAILVRRWRAVALGVAAGLLVVAPWPSAVVLSSAVPTSFHASPTAFSLASIANGGRVYNAACASCHGADGRGEGPLAATLTRWPPTVVGPLLGRHADGELFWHIAHGMRDAQGVATMPAFANRLSDNDIWAVLDYMKVLAASGGVRAGGWPLPVALPALSVRCGDAALEPLNAWRDRQRVRVVAIDAGSAEQVPFEDPRFQTLLVTPDGTLPSPTLPMRARCVVSGRDAWPIFAALAGTTPQTFSGTQLLADRNGWLRARGEPGTTWSDADFLCTSASRASETPRAAGLDTLLARMDTEPVRYVKGGFIH</sequence>
<dbReference type="GeneID" id="61528505"/>
<dbReference type="STRING" id="190721.ACS15_4466"/>
<dbReference type="Proteomes" id="UP000078572">
    <property type="component" value="Chromosome 2"/>
</dbReference>
<accession>A0A192A3P7</accession>
<dbReference type="GO" id="GO:0020037">
    <property type="term" value="F:heme binding"/>
    <property type="evidence" value="ECO:0007669"/>
    <property type="project" value="InterPro"/>
</dbReference>
<dbReference type="Pfam" id="PF13442">
    <property type="entry name" value="Cytochrome_CBB3"/>
    <property type="match status" value="1"/>
</dbReference>
<feature type="transmembrane region" description="Helical" evidence="7">
    <location>
        <begin position="64"/>
        <end position="84"/>
    </location>
</feature>
<keyword evidence="7" id="KW-1133">Transmembrane helix</keyword>
<keyword evidence="1" id="KW-0813">Transport</keyword>
<reference evidence="10" key="1">
    <citation type="submission" date="2016-06" db="EMBL/GenBank/DDBJ databases">
        <authorList>
            <person name="Xu Y."/>
            <person name="Nagy A."/>
            <person name="Yan X."/>
            <person name="Kim S.W."/>
            <person name="Haley B."/>
            <person name="Liu N.T."/>
            <person name="Nou X."/>
        </authorList>
    </citation>
    <scope>NUCLEOTIDE SEQUENCE [LARGE SCALE GENOMIC DNA]</scope>
    <source>
        <strain evidence="10">ATCC 49129</strain>
    </source>
</reference>
<dbReference type="InterPro" id="IPR036909">
    <property type="entry name" value="Cyt_c-like_dom_sf"/>
</dbReference>
<keyword evidence="2 6" id="KW-0349">Heme</keyword>
<protein>
    <submittedName>
        <fullName evidence="9">Cytochrome C</fullName>
    </submittedName>
</protein>
<dbReference type="PANTHER" id="PTHR35008:SF4">
    <property type="entry name" value="BLL4482 PROTEIN"/>
    <property type="match status" value="1"/>
</dbReference>
<gene>
    <name evidence="9" type="ORF">A9Y76_20940</name>
</gene>
<dbReference type="InterPro" id="IPR051459">
    <property type="entry name" value="Cytochrome_c-type_DH"/>
</dbReference>
<keyword evidence="4" id="KW-0249">Electron transport</keyword>
<evidence type="ECO:0000256" key="7">
    <source>
        <dbReference type="SAM" id="Phobius"/>
    </source>
</evidence>
<evidence type="ECO:0000256" key="2">
    <source>
        <dbReference type="ARBA" id="ARBA00022617"/>
    </source>
</evidence>
<dbReference type="SUPFAM" id="SSF46626">
    <property type="entry name" value="Cytochrome c"/>
    <property type="match status" value="1"/>
</dbReference>
<proteinExistence type="predicted"/>
<dbReference type="AlphaFoldDB" id="A0A192A3P7"/>
<dbReference type="GO" id="GO:0009055">
    <property type="term" value="F:electron transfer activity"/>
    <property type="evidence" value="ECO:0007669"/>
    <property type="project" value="InterPro"/>
</dbReference>
<keyword evidence="7" id="KW-0812">Transmembrane</keyword>
<dbReference type="OrthoDB" id="9808312at2"/>
<dbReference type="GO" id="GO:0005506">
    <property type="term" value="F:iron ion binding"/>
    <property type="evidence" value="ECO:0007669"/>
    <property type="project" value="InterPro"/>
</dbReference>
<evidence type="ECO:0000259" key="8">
    <source>
        <dbReference type="PROSITE" id="PS51007"/>
    </source>
</evidence>
<name>A0A192A3P7_9RALS</name>
<keyword evidence="5 6" id="KW-0408">Iron</keyword>
<evidence type="ECO:0000256" key="1">
    <source>
        <dbReference type="ARBA" id="ARBA00022448"/>
    </source>
</evidence>